<feature type="chain" id="PRO_5003549376" description="PNPLA domain-containing protein" evidence="5">
    <location>
        <begin position="21"/>
        <end position="727"/>
    </location>
</feature>
<protein>
    <recommendedName>
        <fullName evidence="6">PNPLA domain-containing protein</fullName>
    </recommendedName>
</protein>
<reference evidence="7 8" key="1">
    <citation type="submission" date="2012-01" db="EMBL/GenBank/DDBJ databases">
        <title>The Genome Sequence of Odoribacter laneus YIT 12061.</title>
        <authorList>
            <consortium name="The Broad Institute Genome Sequencing Platform"/>
            <person name="Earl A."/>
            <person name="Ward D."/>
            <person name="Feldgarden M."/>
            <person name="Gevers D."/>
            <person name="Morotomi M."/>
            <person name="Young S.K."/>
            <person name="Zeng Q."/>
            <person name="Gargeya S."/>
            <person name="Fitzgerald M."/>
            <person name="Haas B."/>
            <person name="Abouelleil A."/>
            <person name="Alvarado L."/>
            <person name="Arachchi H.M."/>
            <person name="Berlin A."/>
            <person name="Chapman S.B."/>
            <person name="Gearin G."/>
            <person name="Goldberg J."/>
            <person name="Griggs A."/>
            <person name="Gujja S."/>
            <person name="Hansen M."/>
            <person name="Heiman D."/>
            <person name="Howarth C."/>
            <person name="Larimer J."/>
            <person name="Lui A."/>
            <person name="MacDonald P.J.P."/>
            <person name="McCowen C."/>
            <person name="Montmayeur A."/>
            <person name="Murphy C."/>
            <person name="Neiman D."/>
            <person name="Pearson M."/>
            <person name="Priest M."/>
            <person name="Roberts A."/>
            <person name="Saif S."/>
            <person name="Shea T."/>
            <person name="Sisk P."/>
            <person name="Stolte C."/>
            <person name="Sykes S."/>
            <person name="Wortman J."/>
            <person name="Nusbaum C."/>
            <person name="Birren B."/>
        </authorList>
    </citation>
    <scope>NUCLEOTIDE SEQUENCE [LARGE SCALE GENOMIC DNA]</scope>
    <source>
        <strain evidence="7 8">YIT 12061</strain>
    </source>
</reference>
<dbReference type="SUPFAM" id="SSF52151">
    <property type="entry name" value="FabD/lysophospholipase-like"/>
    <property type="match status" value="1"/>
</dbReference>
<keyword evidence="8" id="KW-1185">Reference proteome</keyword>
<dbReference type="InterPro" id="IPR002641">
    <property type="entry name" value="PNPLA_dom"/>
</dbReference>
<feature type="signal peptide" evidence="5">
    <location>
        <begin position="1"/>
        <end position="20"/>
    </location>
</feature>
<evidence type="ECO:0000256" key="1">
    <source>
        <dbReference type="ARBA" id="ARBA00022801"/>
    </source>
</evidence>
<keyword evidence="3 4" id="KW-0443">Lipid metabolism</keyword>
<evidence type="ECO:0000256" key="4">
    <source>
        <dbReference type="PROSITE-ProRule" id="PRU01161"/>
    </source>
</evidence>
<dbReference type="PROSITE" id="PS51635">
    <property type="entry name" value="PNPLA"/>
    <property type="match status" value="1"/>
</dbReference>
<keyword evidence="1 4" id="KW-0378">Hydrolase</keyword>
<dbReference type="GO" id="GO:0016787">
    <property type="term" value="F:hydrolase activity"/>
    <property type="evidence" value="ECO:0007669"/>
    <property type="project" value="UniProtKB-UniRule"/>
</dbReference>
<dbReference type="CDD" id="cd07205">
    <property type="entry name" value="Pat_PNPLA6_PNPLA7_NTE1_like"/>
    <property type="match status" value="1"/>
</dbReference>
<keyword evidence="5" id="KW-0732">Signal</keyword>
<accession>H1DDR2</accession>
<dbReference type="STRING" id="742817.HMPREF9449_00398"/>
<dbReference type="InterPro" id="IPR016035">
    <property type="entry name" value="Acyl_Trfase/lysoPLipase"/>
</dbReference>
<dbReference type="EMBL" id="ADMC01000005">
    <property type="protein sequence ID" value="EHP50709.1"/>
    <property type="molecule type" value="Genomic_DNA"/>
</dbReference>
<sequence length="727" mass="82848">MKRCLVWLFLCIFLCPSGMAERKKVGLVLSGGGAKGIAHIGVIEVLEKAGIPVDYVVGTSMGSIVGGLYAIGYDIQVLDSMVRNQNWSFLLSDKVYRDNLSFPEKEMTEKYILSFPFGRGKENRMPAGFVSGQNVYHLFSDLTVGYHDSLNFEELPIPFACVAANIIDGKEVVLKQGDLVQAMRASMAIPGVFTPVHLDSLILVDGGIVNNFPVDVAKAMGADIIIGVDVQSDLKKAEQLNSLPGVMGQLIHLLCMNKFEENLKLTDLYIKPDLNEYSAASFNQEAIDTMIYRGKQAAEAQWEQLIALKERIGVEEELTKTREKKVFADTFFVRRIYLKGVSKDEEKWLRRTIRLKENGPITKEEIHRAIASLYGTKSFANVSYRLLGGPEYDLELNLKENDRSIINLGFRFDSEEMAAILLNLKLNYRPLKGFRSGFTARLSKNPFVRLDYSLENPLIRKLNLSYMFKYNDFNIYDRGDKINAVTYRYHLGELSLTDIYLRNFKFQVGLRYEYFDYDPFLFKDDNQTIHVKSEGFISYYAVAEVETFDRRYYPSRGLSFSAAYSVYTDNFTQYNGQLPFSALSANFTGVIPITNRFKMLPSVYGRVLIGKNVPYPYLNYMGGQVFGRYMQQQLPFEGISRVEVFENSLLVARLHLRQRMGSRHYLSFIGNYALQDDNFFDILGNRGIWGGSVGYSYDTALGPIDLIFHMSDWTKKLGFYFNLGFCF</sequence>
<dbReference type="GeneID" id="98068052"/>
<keyword evidence="2 4" id="KW-0442">Lipid degradation</keyword>
<evidence type="ECO:0000313" key="8">
    <source>
        <dbReference type="Proteomes" id="UP000004892"/>
    </source>
</evidence>
<evidence type="ECO:0000256" key="2">
    <source>
        <dbReference type="ARBA" id="ARBA00022963"/>
    </source>
</evidence>
<dbReference type="PATRIC" id="fig|742817.3.peg.424"/>
<dbReference type="AlphaFoldDB" id="H1DDR2"/>
<comment type="caution">
    <text evidence="7">The sequence shown here is derived from an EMBL/GenBank/DDBJ whole genome shotgun (WGS) entry which is preliminary data.</text>
</comment>
<dbReference type="Proteomes" id="UP000004892">
    <property type="component" value="Unassembled WGS sequence"/>
</dbReference>
<proteinExistence type="predicted"/>
<dbReference type="eggNOG" id="COG1752">
    <property type="taxonomic scope" value="Bacteria"/>
</dbReference>
<feature type="short sequence motif" description="GXSXG" evidence="4">
    <location>
        <begin position="58"/>
        <end position="62"/>
    </location>
</feature>
<gene>
    <name evidence="7" type="ORF">HMPREF9449_00398</name>
</gene>
<feature type="domain" description="PNPLA" evidence="6">
    <location>
        <begin position="27"/>
        <end position="218"/>
    </location>
</feature>
<dbReference type="Pfam" id="PF19143">
    <property type="entry name" value="Omp85_2"/>
    <property type="match status" value="1"/>
</dbReference>
<feature type="active site" description="Proton acceptor" evidence="4">
    <location>
        <position position="205"/>
    </location>
</feature>
<evidence type="ECO:0000313" key="7">
    <source>
        <dbReference type="EMBL" id="EHP50709.1"/>
    </source>
</evidence>
<evidence type="ECO:0000259" key="6">
    <source>
        <dbReference type="PROSITE" id="PS51635"/>
    </source>
</evidence>
<dbReference type="InterPro" id="IPR050301">
    <property type="entry name" value="NTE"/>
</dbReference>
<dbReference type="GO" id="GO:0016042">
    <property type="term" value="P:lipid catabolic process"/>
    <property type="evidence" value="ECO:0007669"/>
    <property type="project" value="UniProtKB-UniRule"/>
</dbReference>
<evidence type="ECO:0000256" key="5">
    <source>
        <dbReference type="SAM" id="SignalP"/>
    </source>
</evidence>
<name>H1DDR2_9BACT</name>
<dbReference type="Gene3D" id="3.10.20.310">
    <property type="entry name" value="membrane protein fhac"/>
    <property type="match status" value="1"/>
</dbReference>
<dbReference type="eggNOG" id="COG0729">
    <property type="taxonomic scope" value="Bacteria"/>
</dbReference>
<dbReference type="Gene3D" id="3.40.1090.10">
    <property type="entry name" value="Cytosolic phospholipase A2 catalytic domain"/>
    <property type="match status" value="2"/>
</dbReference>
<dbReference type="PANTHER" id="PTHR14226:SF76">
    <property type="entry name" value="NTE FAMILY PROTEIN RSSA"/>
    <property type="match status" value="1"/>
</dbReference>
<dbReference type="InterPro" id="IPR043864">
    <property type="entry name" value="Omp85-like_dom"/>
</dbReference>
<dbReference type="Pfam" id="PF01734">
    <property type="entry name" value="Patatin"/>
    <property type="match status" value="1"/>
</dbReference>
<dbReference type="RefSeq" id="WP_009135552.1">
    <property type="nucleotide sequence ID" value="NZ_JH594596.1"/>
</dbReference>
<organism evidence="7 8">
    <name type="scientific">Odoribacter laneus YIT 12061</name>
    <dbReference type="NCBI Taxonomy" id="742817"/>
    <lineage>
        <taxon>Bacteria</taxon>
        <taxon>Pseudomonadati</taxon>
        <taxon>Bacteroidota</taxon>
        <taxon>Bacteroidia</taxon>
        <taxon>Bacteroidales</taxon>
        <taxon>Odoribacteraceae</taxon>
        <taxon>Odoribacter</taxon>
    </lineage>
</organism>
<feature type="short sequence motif" description="DGA/G" evidence="4">
    <location>
        <begin position="205"/>
        <end position="207"/>
    </location>
</feature>
<evidence type="ECO:0000256" key="3">
    <source>
        <dbReference type="ARBA" id="ARBA00023098"/>
    </source>
</evidence>
<dbReference type="PANTHER" id="PTHR14226">
    <property type="entry name" value="NEUROPATHY TARGET ESTERASE/SWISS CHEESE D.MELANOGASTER"/>
    <property type="match status" value="1"/>
</dbReference>
<dbReference type="HOGENOM" id="CLU_014750_2_0_10"/>
<feature type="active site" description="Nucleophile" evidence="4">
    <location>
        <position position="60"/>
    </location>
</feature>
<feature type="short sequence motif" description="GXGXXG" evidence="4">
    <location>
        <begin position="31"/>
        <end position="36"/>
    </location>
</feature>